<dbReference type="Proteomes" id="UP000799118">
    <property type="component" value="Unassembled WGS sequence"/>
</dbReference>
<accession>A0A6A4IEH8</accession>
<organism evidence="1 2">
    <name type="scientific">Gymnopus androsaceus JB14</name>
    <dbReference type="NCBI Taxonomy" id="1447944"/>
    <lineage>
        <taxon>Eukaryota</taxon>
        <taxon>Fungi</taxon>
        <taxon>Dikarya</taxon>
        <taxon>Basidiomycota</taxon>
        <taxon>Agaricomycotina</taxon>
        <taxon>Agaricomycetes</taxon>
        <taxon>Agaricomycetidae</taxon>
        <taxon>Agaricales</taxon>
        <taxon>Marasmiineae</taxon>
        <taxon>Omphalotaceae</taxon>
        <taxon>Gymnopus</taxon>
    </lineage>
</organism>
<protein>
    <submittedName>
        <fullName evidence="1">Uncharacterized protein</fullName>
    </submittedName>
</protein>
<keyword evidence="2" id="KW-1185">Reference proteome</keyword>
<dbReference type="AlphaFoldDB" id="A0A6A4IEH8"/>
<dbReference type="OrthoDB" id="3185196at2759"/>
<evidence type="ECO:0000313" key="1">
    <source>
        <dbReference type="EMBL" id="KAE9407155.1"/>
    </source>
</evidence>
<sequence>MSEEIYPGDIVAVNHGLAGRQEGLVIGSHIDYAGRQILEVQLDSDVVHHAWYPTVTRVKRVVSYQRANQVPLIGSSTPRSRTVERRIYW</sequence>
<reference evidence="1" key="1">
    <citation type="journal article" date="2019" name="Environ. Microbiol.">
        <title>Fungal ecological strategies reflected in gene transcription - a case study of two litter decomposers.</title>
        <authorList>
            <person name="Barbi F."/>
            <person name="Kohler A."/>
            <person name="Barry K."/>
            <person name="Baskaran P."/>
            <person name="Daum C."/>
            <person name="Fauchery L."/>
            <person name="Ihrmark K."/>
            <person name="Kuo A."/>
            <person name="LaButti K."/>
            <person name="Lipzen A."/>
            <person name="Morin E."/>
            <person name="Grigoriev I.V."/>
            <person name="Henrissat B."/>
            <person name="Lindahl B."/>
            <person name="Martin F."/>
        </authorList>
    </citation>
    <scope>NUCLEOTIDE SEQUENCE</scope>
    <source>
        <strain evidence="1">JB14</strain>
    </source>
</reference>
<proteinExistence type="predicted"/>
<evidence type="ECO:0000313" key="2">
    <source>
        <dbReference type="Proteomes" id="UP000799118"/>
    </source>
</evidence>
<name>A0A6A4IEH8_9AGAR</name>
<gene>
    <name evidence="1" type="ORF">BT96DRAFT_148504</name>
</gene>
<dbReference type="EMBL" id="ML769397">
    <property type="protein sequence ID" value="KAE9407155.1"/>
    <property type="molecule type" value="Genomic_DNA"/>
</dbReference>